<evidence type="ECO:0008006" key="3">
    <source>
        <dbReference type="Google" id="ProtNLM"/>
    </source>
</evidence>
<organism evidence="1 2">
    <name type="scientific">Nephila pilipes</name>
    <name type="common">Giant wood spider</name>
    <name type="synonym">Nephila maculata</name>
    <dbReference type="NCBI Taxonomy" id="299642"/>
    <lineage>
        <taxon>Eukaryota</taxon>
        <taxon>Metazoa</taxon>
        <taxon>Ecdysozoa</taxon>
        <taxon>Arthropoda</taxon>
        <taxon>Chelicerata</taxon>
        <taxon>Arachnida</taxon>
        <taxon>Araneae</taxon>
        <taxon>Araneomorphae</taxon>
        <taxon>Entelegynae</taxon>
        <taxon>Araneoidea</taxon>
        <taxon>Nephilidae</taxon>
        <taxon>Nephila</taxon>
    </lineage>
</organism>
<proteinExistence type="predicted"/>
<reference evidence="1" key="1">
    <citation type="submission" date="2020-08" db="EMBL/GenBank/DDBJ databases">
        <title>Multicomponent nature underlies the extraordinary mechanical properties of spider dragline silk.</title>
        <authorList>
            <person name="Kono N."/>
            <person name="Nakamura H."/>
            <person name="Mori M."/>
            <person name="Yoshida Y."/>
            <person name="Ohtoshi R."/>
            <person name="Malay A.D."/>
            <person name="Moran D.A.P."/>
            <person name="Tomita M."/>
            <person name="Numata K."/>
            <person name="Arakawa K."/>
        </authorList>
    </citation>
    <scope>NUCLEOTIDE SEQUENCE</scope>
</reference>
<dbReference type="EMBL" id="BMAW01105207">
    <property type="protein sequence ID" value="GFT18317.1"/>
    <property type="molecule type" value="Genomic_DNA"/>
</dbReference>
<evidence type="ECO:0000313" key="1">
    <source>
        <dbReference type="EMBL" id="GFT18317.1"/>
    </source>
</evidence>
<name>A0A8X6TKP8_NEPPI</name>
<dbReference type="Proteomes" id="UP000887013">
    <property type="component" value="Unassembled WGS sequence"/>
</dbReference>
<sequence>MADISEQNTNDLPLPEDAQRCNNINFAIEKLRLTNKSICEVEAKIQLIPQFPFCYGPDDLRLAKEELNRWIAERSENLGELNLCLPCPITECLHNSQFGTKISPSLNQNKKRQHDATNDNNFQIPLKTAKQSKITKNNNTITETVNKFNTLRINNQVDVAEALSPPQDKIQPVMLRLTADYNLILQNIQKIAPLSINKLSGNYIKILPDSSDEHREITKYLKEKNAEYCITQPQNMRPQKVVIK</sequence>
<protein>
    <recommendedName>
        <fullName evidence="3">Pre-C2HC domain-containing protein</fullName>
    </recommendedName>
</protein>
<dbReference type="AlphaFoldDB" id="A0A8X6TKP8"/>
<keyword evidence="2" id="KW-1185">Reference proteome</keyword>
<dbReference type="OrthoDB" id="10616428at2759"/>
<feature type="non-terminal residue" evidence="1">
    <location>
        <position position="244"/>
    </location>
</feature>
<evidence type="ECO:0000313" key="2">
    <source>
        <dbReference type="Proteomes" id="UP000887013"/>
    </source>
</evidence>
<accession>A0A8X6TKP8</accession>
<comment type="caution">
    <text evidence="1">The sequence shown here is derived from an EMBL/GenBank/DDBJ whole genome shotgun (WGS) entry which is preliminary data.</text>
</comment>
<gene>
    <name evidence="1" type="ORF">NPIL_532141</name>
</gene>